<dbReference type="KEGG" id="plen:EIM92_20845"/>
<dbReference type="RefSeq" id="WP_125084478.1">
    <property type="nucleotide sequence ID" value="NZ_CP034248.1"/>
</dbReference>
<organism evidence="1 2">
    <name type="scientific">Paenibacillus lentus</name>
    <dbReference type="NCBI Taxonomy" id="1338368"/>
    <lineage>
        <taxon>Bacteria</taxon>
        <taxon>Bacillati</taxon>
        <taxon>Bacillota</taxon>
        <taxon>Bacilli</taxon>
        <taxon>Bacillales</taxon>
        <taxon>Paenibacillaceae</taxon>
        <taxon>Paenibacillus</taxon>
    </lineage>
</organism>
<dbReference type="Proteomes" id="UP000273145">
    <property type="component" value="Chromosome"/>
</dbReference>
<dbReference type="AlphaFoldDB" id="A0A3Q8SDP0"/>
<gene>
    <name evidence="1" type="ORF">EIM92_20845</name>
</gene>
<protein>
    <submittedName>
        <fullName evidence="1">Uncharacterized protein</fullName>
    </submittedName>
</protein>
<evidence type="ECO:0000313" key="1">
    <source>
        <dbReference type="EMBL" id="AZK48320.1"/>
    </source>
</evidence>
<sequence length="92" mass="10809">MSYRPSVDNVTKASSNEKEGLYEFIVTMVDGTACRVFFHRDPEWRLTHISRLQRTPCPVCRKDFICKCMDRFSGEIRQQIDHGQWIEKALAQ</sequence>
<proteinExistence type="predicted"/>
<keyword evidence="2" id="KW-1185">Reference proteome</keyword>
<name>A0A3Q8SDP0_9BACL</name>
<reference evidence="1 2" key="1">
    <citation type="submission" date="2018-11" db="EMBL/GenBank/DDBJ databases">
        <title>Genome sequencing of Paenibacillus lentus DSM25539(T).</title>
        <authorList>
            <person name="Kook J.-K."/>
            <person name="Park S.-N."/>
            <person name="Lim Y.K."/>
        </authorList>
    </citation>
    <scope>NUCLEOTIDE SEQUENCE [LARGE SCALE GENOMIC DNA]</scope>
    <source>
        <strain evidence="1 2">DSM 25539</strain>
    </source>
</reference>
<accession>A0A3Q8SDP0</accession>
<dbReference type="EMBL" id="CP034248">
    <property type="protein sequence ID" value="AZK48320.1"/>
    <property type="molecule type" value="Genomic_DNA"/>
</dbReference>
<dbReference type="OrthoDB" id="2621488at2"/>
<evidence type="ECO:0000313" key="2">
    <source>
        <dbReference type="Proteomes" id="UP000273145"/>
    </source>
</evidence>